<comment type="catalytic activity">
    <reaction evidence="4">
        <text>L-methionyl-[protein] + [thioredoxin]-disulfide + H2O = L-methionyl-(R)-S-oxide-[protein] + [thioredoxin]-dithiol</text>
        <dbReference type="Rhea" id="RHEA:24164"/>
        <dbReference type="Rhea" id="RHEA-COMP:10698"/>
        <dbReference type="Rhea" id="RHEA-COMP:10700"/>
        <dbReference type="Rhea" id="RHEA-COMP:12313"/>
        <dbReference type="Rhea" id="RHEA-COMP:12314"/>
        <dbReference type="ChEBI" id="CHEBI:15377"/>
        <dbReference type="ChEBI" id="CHEBI:16044"/>
        <dbReference type="ChEBI" id="CHEBI:29950"/>
        <dbReference type="ChEBI" id="CHEBI:45764"/>
        <dbReference type="ChEBI" id="CHEBI:50058"/>
        <dbReference type="EC" id="1.8.4.12"/>
    </reaction>
</comment>
<keyword evidence="3" id="KW-0560">Oxidoreductase</keyword>
<dbReference type="GO" id="GO:0033743">
    <property type="term" value="F:peptide-methionine (R)-S-oxide reductase activity"/>
    <property type="evidence" value="ECO:0007669"/>
    <property type="project" value="UniProtKB-EC"/>
</dbReference>
<name>A0A7S1ES47_9RHOD</name>
<accession>A0A7S1ES47</accession>
<dbReference type="GO" id="GO:0030091">
    <property type="term" value="P:protein repair"/>
    <property type="evidence" value="ECO:0007669"/>
    <property type="project" value="InterPro"/>
</dbReference>
<dbReference type="GO" id="GO:0006979">
    <property type="term" value="P:response to oxidative stress"/>
    <property type="evidence" value="ECO:0007669"/>
    <property type="project" value="InterPro"/>
</dbReference>
<protein>
    <recommendedName>
        <fullName evidence="2">peptide-methionine (R)-S-oxide reductase</fullName>
        <ecNumber evidence="2">1.8.4.12</ecNumber>
    </recommendedName>
</protein>
<dbReference type="Gene3D" id="2.170.150.20">
    <property type="entry name" value="Peptide methionine sulfoxide reductase"/>
    <property type="match status" value="1"/>
</dbReference>
<feature type="region of interest" description="Disordered" evidence="5">
    <location>
        <begin position="1"/>
        <end position="96"/>
    </location>
</feature>
<sequence>MFLGEKKGKSSGESAGEFSNLKTSNTKSPARSFFKKLSGGRSGKQLTLDSFDGHSKSFSETGSGQGSPGKRSKSRDRSNSRGSMSRGNSGKDLFGKPLTGLETEVKVAPETITNHPSLRVVFRRGHGGSRGKTEVLFTFIKIRMDDEEWRAKLTPEEYSVLRDGHFEPPFKYLGNLAVVDKLKKGIFCCKGCDLPVFDSRQAMGSDNGYREFRMAIRTAAKECLGEEYGKPRVEIRCACCGSFLGVTEGHSVMVPSLSIVRREISAEELTAWIPEP</sequence>
<gene>
    <name evidence="7" type="ORF">TOLI1172_LOCUS4960</name>
</gene>
<dbReference type="InterPro" id="IPR028427">
    <property type="entry name" value="Met_Sox_Rdtase_MsrB"/>
</dbReference>
<dbReference type="PANTHER" id="PTHR10173:SF52">
    <property type="entry name" value="METHIONINE-R-SULFOXIDE REDUCTASE B1"/>
    <property type="match status" value="1"/>
</dbReference>
<organism evidence="7">
    <name type="scientific">Timspurckia oligopyrenoides</name>
    <dbReference type="NCBI Taxonomy" id="708627"/>
    <lineage>
        <taxon>Eukaryota</taxon>
        <taxon>Rhodophyta</taxon>
        <taxon>Bangiophyceae</taxon>
        <taxon>Porphyridiales</taxon>
        <taxon>Porphyridiaceae</taxon>
        <taxon>Timspurckia</taxon>
    </lineage>
</organism>
<evidence type="ECO:0000256" key="2">
    <source>
        <dbReference type="ARBA" id="ARBA00012499"/>
    </source>
</evidence>
<feature type="compositionally biased region" description="Basic and acidic residues" evidence="5">
    <location>
        <begin position="1"/>
        <end position="10"/>
    </location>
</feature>
<dbReference type="SUPFAM" id="SSF51316">
    <property type="entry name" value="Mss4-like"/>
    <property type="match status" value="1"/>
</dbReference>
<evidence type="ECO:0000259" key="6">
    <source>
        <dbReference type="PROSITE" id="PS51790"/>
    </source>
</evidence>
<evidence type="ECO:0000313" key="7">
    <source>
        <dbReference type="EMBL" id="CAD8820566.1"/>
    </source>
</evidence>
<dbReference type="Pfam" id="PF01641">
    <property type="entry name" value="SelR"/>
    <property type="match status" value="1"/>
</dbReference>
<feature type="domain" description="MsrB" evidence="6">
    <location>
        <begin position="146"/>
        <end position="276"/>
    </location>
</feature>
<evidence type="ECO:0000256" key="3">
    <source>
        <dbReference type="ARBA" id="ARBA00023002"/>
    </source>
</evidence>
<feature type="compositionally biased region" description="Polar residues" evidence="5">
    <location>
        <begin position="20"/>
        <end position="29"/>
    </location>
</feature>
<dbReference type="InterPro" id="IPR011057">
    <property type="entry name" value="Mss4-like_sf"/>
</dbReference>
<evidence type="ECO:0000256" key="1">
    <source>
        <dbReference type="ARBA" id="ARBA00007174"/>
    </source>
</evidence>
<dbReference type="PROSITE" id="PS51790">
    <property type="entry name" value="MSRB"/>
    <property type="match status" value="1"/>
</dbReference>
<evidence type="ECO:0000256" key="5">
    <source>
        <dbReference type="SAM" id="MobiDB-lite"/>
    </source>
</evidence>
<dbReference type="GO" id="GO:0005737">
    <property type="term" value="C:cytoplasm"/>
    <property type="evidence" value="ECO:0007669"/>
    <property type="project" value="TreeGrafter"/>
</dbReference>
<evidence type="ECO:0000256" key="4">
    <source>
        <dbReference type="ARBA" id="ARBA00048488"/>
    </source>
</evidence>
<comment type="similarity">
    <text evidence="1">Belongs to the MsrB Met sulfoxide reductase family.</text>
</comment>
<dbReference type="InterPro" id="IPR002579">
    <property type="entry name" value="Met_Sox_Rdtase_MsrB_dom"/>
</dbReference>
<dbReference type="EC" id="1.8.4.12" evidence="2"/>
<feature type="compositionally biased region" description="Low complexity" evidence="5">
    <location>
        <begin position="80"/>
        <end position="90"/>
    </location>
</feature>
<dbReference type="PANTHER" id="PTHR10173">
    <property type="entry name" value="METHIONINE SULFOXIDE REDUCTASE"/>
    <property type="match status" value="1"/>
</dbReference>
<dbReference type="EMBL" id="HBFP01006937">
    <property type="protein sequence ID" value="CAD8820566.1"/>
    <property type="molecule type" value="Transcribed_RNA"/>
</dbReference>
<reference evidence="7" key="1">
    <citation type="submission" date="2021-01" db="EMBL/GenBank/DDBJ databases">
        <authorList>
            <person name="Corre E."/>
            <person name="Pelletier E."/>
            <person name="Niang G."/>
            <person name="Scheremetjew M."/>
            <person name="Finn R."/>
            <person name="Kale V."/>
            <person name="Holt S."/>
            <person name="Cochrane G."/>
            <person name="Meng A."/>
            <person name="Brown T."/>
            <person name="Cohen L."/>
        </authorList>
    </citation>
    <scope>NUCLEOTIDE SEQUENCE</scope>
    <source>
        <strain evidence="7">CCMP3278</strain>
    </source>
</reference>
<proteinExistence type="inferred from homology"/>
<dbReference type="AlphaFoldDB" id="A0A7S1ES47"/>